<dbReference type="Proteomes" id="UP000249254">
    <property type="component" value="Unassembled WGS sequence"/>
</dbReference>
<sequence length="418" mass="47488">MSLAHETSLSALAIDPKAFRRLPELIDAPHAFRAALRLMARNWLAGSLEFVTPAGGVLRLVGEKPGPSARLIIIDYRFMRRVLGSADIGFAEGYMAGEWETPDLSALLHVLTLNIDRLQRMLGRNPAARLINKVRHALRANTRAGSRRNIHAHYDLGNAFYSRWLDPTMTYSSARYARPGQALAEAQTNKYRTLAEGMELTAGQHVLEIGCGWGGFAEFAAKEVGARVTGVTISQEQFDFARRRMFEQGLADKAEIRLIDYRDVEGRYDRVASIEMFEAVGEKYWPAYFDKIREVLTPSGRAGLQIITIRDEIFEDYRRRPDFIQKHVFPGGMLPSEARLKTETDRAGLAWAGISRFPQHYADTLAEWAQRFEGAWDEIRSLGFDERFRRLWRFYLSYCEAGFRSERTGVVQLTLAKA</sequence>
<dbReference type="PANTHER" id="PTHR43667">
    <property type="entry name" value="CYCLOPROPANE-FATTY-ACYL-PHOSPHOLIPID SYNTHASE"/>
    <property type="match status" value="1"/>
</dbReference>
<dbReference type="OrthoDB" id="9782855at2"/>
<evidence type="ECO:0000256" key="3">
    <source>
        <dbReference type="ARBA" id="ARBA00022679"/>
    </source>
</evidence>
<dbReference type="GO" id="GO:0008168">
    <property type="term" value="F:methyltransferase activity"/>
    <property type="evidence" value="ECO:0007669"/>
    <property type="project" value="UniProtKB-KW"/>
</dbReference>
<evidence type="ECO:0000256" key="2">
    <source>
        <dbReference type="ARBA" id="ARBA00022603"/>
    </source>
</evidence>
<evidence type="ECO:0000256" key="1">
    <source>
        <dbReference type="ARBA" id="ARBA00010815"/>
    </source>
</evidence>
<keyword evidence="5" id="KW-0443">Lipid metabolism</keyword>
<keyword evidence="2 7" id="KW-0489">Methyltransferase</keyword>
<protein>
    <submittedName>
        <fullName evidence="7">SAM-dependent methyltransferase</fullName>
    </submittedName>
</protein>
<accession>A0A328AJZ7</accession>
<dbReference type="Gene3D" id="3.40.50.150">
    <property type="entry name" value="Vaccinia Virus protein VP39"/>
    <property type="match status" value="1"/>
</dbReference>
<keyword evidence="3 7" id="KW-0808">Transferase</keyword>
<dbReference type="GO" id="GO:0032259">
    <property type="term" value="P:methylation"/>
    <property type="evidence" value="ECO:0007669"/>
    <property type="project" value="UniProtKB-KW"/>
</dbReference>
<evidence type="ECO:0000256" key="5">
    <source>
        <dbReference type="ARBA" id="ARBA00023098"/>
    </source>
</evidence>
<dbReference type="PIRSF" id="PIRSF003085">
    <property type="entry name" value="CMAS"/>
    <property type="match status" value="1"/>
</dbReference>
<dbReference type="InterPro" id="IPR029063">
    <property type="entry name" value="SAM-dependent_MTases_sf"/>
</dbReference>
<dbReference type="Pfam" id="PF02353">
    <property type="entry name" value="CMAS"/>
    <property type="match status" value="1"/>
</dbReference>
<dbReference type="RefSeq" id="WP_111529031.1">
    <property type="nucleotide sequence ID" value="NZ_JBHRSG010000003.1"/>
</dbReference>
<dbReference type="CDD" id="cd02440">
    <property type="entry name" value="AdoMet_MTases"/>
    <property type="match status" value="1"/>
</dbReference>
<dbReference type="AlphaFoldDB" id="A0A328AJZ7"/>
<dbReference type="SUPFAM" id="SSF53335">
    <property type="entry name" value="S-adenosyl-L-methionine-dependent methyltransferases"/>
    <property type="match status" value="1"/>
</dbReference>
<keyword evidence="8" id="KW-1185">Reference proteome</keyword>
<evidence type="ECO:0000313" key="7">
    <source>
        <dbReference type="EMBL" id="RAK55283.1"/>
    </source>
</evidence>
<dbReference type="InterPro" id="IPR003333">
    <property type="entry name" value="CMAS"/>
</dbReference>
<keyword evidence="4" id="KW-0949">S-adenosyl-L-methionine</keyword>
<organism evidence="7 8">
    <name type="scientific">Phenylobacterium soli</name>
    <dbReference type="NCBI Taxonomy" id="2170551"/>
    <lineage>
        <taxon>Bacteria</taxon>
        <taxon>Pseudomonadati</taxon>
        <taxon>Pseudomonadota</taxon>
        <taxon>Alphaproteobacteria</taxon>
        <taxon>Caulobacterales</taxon>
        <taxon>Caulobacteraceae</taxon>
        <taxon>Phenylobacterium</taxon>
    </lineage>
</organism>
<evidence type="ECO:0000256" key="4">
    <source>
        <dbReference type="ARBA" id="ARBA00022691"/>
    </source>
</evidence>
<proteinExistence type="inferred from homology"/>
<gene>
    <name evidence="7" type="ORF">DJ017_12540</name>
</gene>
<evidence type="ECO:0000256" key="6">
    <source>
        <dbReference type="PIRSR" id="PIRSR003085-1"/>
    </source>
</evidence>
<dbReference type="GO" id="GO:0008610">
    <property type="term" value="P:lipid biosynthetic process"/>
    <property type="evidence" value="ECO:0007669"/>
    <property type="project" value="InterPro"/>
</dbReference>
<dbReference type="InterPro" id="IPR050723">
    <property type="entry name" value="CFA/CMAS"/>
</dbReference>
<dbReference type="PANTHER" id="PTHR43667:SF2">
    <property type="entry name" value="FATTY ACID C-METHYL TRANSFERASE"/>
    <property type="match status" value="1"/>
</dbReference>
<dbReference type="EMBL" id="QFYQ01000001">
    <property type="protein sequence ID" value="RAK55283.1"/>
    <property type="molecule type" value="Genomic_DNA"/>
</dbReference>
<comment type="similarity">
    <text evidence="1">Belongs to the CFA/CMAS family.</text>
</comment>
<name>A0A328AJZ7_9CAUL</name>
<reference evidence="8" key="1">
    <citation type="submission" date="2018-05" db="EMBL/GenBank/DDBJ databases">
        <authorList>
            <person name="Li X."/>
        </authorList>
    </citation>
    <scope>NUCLEOTIDE SEQUENCE [LARGE SCALE GENOMIC DNA]</scope>
    <source>
        <strain evidence="8">LX32</strain>
    </source>
</reference>
<comment type="caution">
    <text evidence="7">The sequence shown here is derived from an EMBL/GenBank/DDBJ whole genome shotgun (WGS) entry which is preliminary data.</text>
</comment>
<feature type="active site" evidence="6">
    <location>
        <position position="399"/>
    </location>
</feature>
<evidence type="ECO:0000313" key="8">
    <source>
        <dbReference type="Proteomes" id="UP000249254"/>
    </source>
</evidence>